<sequence>MDDHMEICAGELVRCPYYSCGCVTMLTRDRILSHMNRCRNSPKAIKENEDEEEKILYINIKTGSVHNELPKIETIEELDEQENFSIEEKQAEEEQDEEERQAKEEENFNIEEKDEVPPEPIEEQCPICIEVVDSLEGIYCLQKNDSHFFCKNCIKMHIETNVDELILSDSCDGIRCLLPECNSEILYGNICPLVEGNIVRRLEARFIDQNLSPIQNIERCKSCNFAMIFEDSFEKHQFFICLTCEAIFCRRCKRDGIKHYNENELLSCERLDQIEADEKNNRDIENEMSEAVIRKCHKCGLAFMKQDGCNKMTCRCGATQCYLCRAPNIFYDHFCGHDRNPGMPCNSCNKPCLLWELAEPKDEEAIRLIQRRNNRHVLTTPPPINDDLSVVRQGINFFNNLE</sequence>
<comment type="pathway">
    <text evidence="1">Protein modification; protein ubiquitination.</text>
</comment>
<dbReference type="GO" id="GO:0016740">
    <property type="term" value="F:transferase activity"/>
    <property type="evidence" value="ECO:0007669"/>
    <property type="project" value="UniProtKB-KW"/>
</dbReference>
<keyword evidence="2" id="KW-0808">Transferase</keyword>
<dbReference type="AlphaFoldDB" id="A0A914EPK6"/>
<feature type="domain" description="RING-type" evidence="9">
    <location>
        <begin position="121"/>
        <end position="349"/>
    </location>
</feature>
<protein>
    <submittedName>
        <fullName evidence="11">RING-type domain-containing protein</fullName>
    </submittedName>
</protein>
<evidence type="ECO:0000259" key="9">
    <source>
        <dbReference type="PROSITE" id="PS51873"/>
    </source>
</evidence>
<dbReference type="Gene3D" id="3.30.40.10">
    <property type="entry name" value="Zinc/RING finger domain, C3HC4 (zinc finger)"/>
    <property type="match status" value="1"/>
</dbReference>
<dbReference type="InterPro" id="IPR013083">
    <property type="entry name" value="Znf_RING/FYVE/PHD"/>
</dbReference>
<dbReference type="PROSITE" id="PS51873">
    <property type="entry name" value="TRIAD"/>
    <property type="match status" value="1"/>
</dbReference>
<keyword evidence="3" id="KW-0479">Metal-binding</keyword>
<accession>A0A914EPK6</accession>
<evidence type="ECO:0000313" key="10">
    <source>
        <dbReference type="Proteomes" id="UP000887540"/>
    </source>
</evidence>
<feature type="compositionally biased region" description="Acidic residues" evidence="8">
    <location>
        <begin position="90"/>
        <end position="99"/>
    </location>
</feature>
<evidence type="ECO:0000256" key="7">
    <source>
        <dbReference type="ARBA" id="ARBA00022833"/>
    </source>
</evidence>
<dbReference type="Pfam" id="PF26200">
    <property type="entry name" value="Rcat_RNF216"/>
    <property type="match status" value="1"/>
</dbReference>
<dbReference type="InterPro" id="IPR047546">
    <property type="entry name" value="Rcat_RBR_RNF216"/>
</dbReference>
<evidence type="ECO:0000256" key="2">
    <source>
        <dbReference type="ARBA" id="ARBA00022679"/>
    </source>
</evidence>
<feature type="region of interest" description="Disordered" evidence="8">
    <location>
        <begin position="88"/>
        <end position="116"/>
    </location>
</feature>
<name>A0A914EPK6_9BILA</name>
<keyword evidence="4" id="KW-0677">Repeat</keyword>
<dbReference type="PANTHER" id="PTHR22770">
    <property type="entry name" value="UBIQUITIN CONJUGATING ENZYME 7 INTERACTING PROTEIN-RELATED"/>
    <property type="match status" value="1"/>
</dbReference>
<dbReference type="Gene3D" id="1.20.120.1750">
    <property type="match status" value="1"/>
</dbReference>
<reference evidence="11" key="1">
    <citation type="submission" date="2022-11" db="UniProtKB">
        <authorList>
            <consortium name="WormBaseParasite"/>
        </authorList>
    </citation>
    <scope>IDENTIFICATION</scope>
</reference>
<evidence type="ECO:0000313" key="11">
    <source>
        <dbReference type="WBParaSite" id="ACRNAN_scaffold9780.g31119.t1"/>
    </source>
</evidence>
<keyword evidence="10" id="KW-1185">Reference proteome</keyword>
<evidence type="ECO:0000256" key="1">
    <source>
        <dbReference type="ARBA" id="ARBA00004906"/>
    </source>
</evidence>
<dbReference type="SUPFAM" id="SSF57850">
    <property type="entry name" value="RING/U-box"/>
    <property type="match status" value="2"/>
</dbReference>
<dbReference type="Proteomes" id="UP000887540">
    <property type="component" value="Unplaced"/>
</dbReference>
<dbReference type="CDD" id="cd20353">
    <property type="entry name" value="Rcat_RBR_RNF216"/>
    <property type="match status" value="1"/>
</dbReference>
<evidence type="ECO:0000256" key="8">
    <source>
        <dbReference type="SAM" id="MobiDB-lite"/>
    </source>
</evidence>
<dbReference type="InterPro" id="IPR044066">
    <property type="entry name" value="TRIAD_supradom"/>
</dbReference>
<organism evidence="10 11">
    <name type="scientific">Acrobeloides nanus</name>
    <dbReference type="NCBI Taxonomy" id="290746"/>
    <lineage>
        <taxon>Eukaryota</taxon>
        <taxon>Metazoa</taxon>
        <taxon>Ecdysozoa</taxon>
        <taxon>Nematoda</taxon>
        <taxon>Chromadorea</taxon>
        <taxon>Rhabditida</taxon>
        <taxon>Tylenchina</taxon>
        <taxon>Cephalobomorpha</taxon>
        <taxon>Cephaloboidea</taxon>
        <taxon>Cephalobidae</taxon>
        <taxon>Acrobeloides</taxon>
    </lineage>
</organism>
<dbReference type="WBParaSite" id="ACRNAN_scaffold9780.g31119.t1">
    <property type="protein sequence ID" value="ACRNAN_scaffold9780.g31119.t1"/>
    <property type="gene ID" value="ACRNAN_scaffold9780.g31119"/>
</dbReference>
<dbReference type="GO" id="GO:0008270">
    <property type="term" value="F:zinc ion binding"/>
    <property type="evidence" value="ECO:0007669"/>
    <property type="project" value="UniProtKB-KW"/>
</dbReference>
<keyword evidence="6" id="KW-0833">Ubl conjugation pathway</keyword>
<evidence type="ECO:0000256" key="6">
    <source>
        <dbReference type="ARBA" id="ARBA00022786"/>
    </source>
</evidence>
<keyword evidence="5" id="KW-0863">Zinc-finger</keyword>
<dbReference type="PANTHER" id="PTHR22770:SF47">
    <property type="entry name" value="E3 UBIQUITIN-PROTEIN LIGASE RNF216"/>
    <property type="match status" value="1"/>
</dbReference>
<keyword evidence="7" id="KW-0862">Zinc</keyword>
<dbReference type="InterPro" id="IPR051628">
    <property type="entry name" value="LUBAC_E3_Ligases"/>
</dbReference>
<evidence type="ECO:0000256" key="4">
    <source>
        <dbReference type="ARBA" id="ARBA00022737"/>
    </source>
</evidence>
<evidence type="ECO:0000256" key="5">
    <source>
        <dbReference type="ARBA" id="ARBA00022771"/>
    </source>
</evidence>
<proteinExistence type="predicted"/>
<evidence type="ECO:0000256" key="3">
    <source>
        <dbReference type="ARBA" id="ARBA00022723"/>
    </source>
</evidence>